<accession>A0A553JSD8</accession>
<protein>
    <recommendedName>
        <fullName evidence="1">Large polyvalent protein-associated domain-containing protein</fullName>
    </recommendedName>
</protein>
<name>A0A553JSD8_SHEHA</name>
<dbReference type="EMBL" id="VKGK01000004">
    <property type="protein sequence ID" value="TRY15373.1"/>
    <property type="molecule type" value="Genomic_DNA"/>
</dbReference>
<proteinExistence type="predicted"/>
<sequence length="275" mass="30667">MLKHKEYRREGPDYRFGEQVSFNDIKHTFGLNHIRLGRWVEKDERDKAANLIFDSLADLAFILKLPPHALGLRQTLNLAFGSGGQKGVQAHYVPAHRELALAKNAGAGALAHEFWHAFDHYISSKAYFTSPVGHSFASSCWLADVSQIKHPLNQRLEQVFTVALLSHDGDDTHDFVNRAVALDKHYGGQYFAKPTELMARAFEACIESYPDISNPYLVNETLNSSLAIAGGYPTLEHRQLIFPALIAYFEPLGVALGHENQAGILTEITALNDEI</sequence>
<dbReference type="Proteomes" id="UP000318126">
    <property type="component" value="Unassembled WGS sequence"/>
</dbReference>
<reference evidence="3" key="1">
    <citation type="submission" date="2019-07" db="EMBL/GenBank/DDBJ databases">
        <title>Shewanella sp. YLB-08 draft genomic sequence.</title>
        <authorList>
            <person name="Yu L."/>
        </authorList>
    </citation>
    <scope>NUCLEOTIDE SEQUENCE [LARGE SCALE GENOMIC DNA]</scope>
    <source>
        <strain evidence="3">JCM 20706</strain>
    </source>
</reference>
<dbReference type="Pfam" id="PF18796">
    <property type="entry name" value="LPD1"/>
    <property type="match status" value="1"/>
</dbReference>
<dbReference type="AlphaFoldDB" id="A0A553JSD8"/>
<dbReference type="NCBIfam" id="NF041907">
    <property type="entry name" value="CLCA_X"/>
    <property type="match status" value="1"/>
</dbReference>
<dbReference type="OrthoDB" id="343736at2"/>
<evidence type="ECO:0000259" key="1">
    <source>
        <dbReference type="Pfam" id="PF18796"/>
    </source>
</evidence>
<dbReference type="RefSeq" id="WP_143563405.1">
    <property type="nucleotide sequence ID" value="NZ_BMPL01000037.1"/>
</dbReference>
<keyword evidence="3" id="KW-1185">Reference proteome</keyword>
<organism evidence="2 3">
    <name type="scientific">Shewanella hanedai</name>
    <name type="common">Alteromonas hanedai</name>
    <dbReference type="NCBI Taxonomy" id="25"/>
    <lineage>
        <taxon>Bacteria</taxon>
        <taxon>Pseudomonadati</taxon>
        <taxon>Pseudomonadota</taxon>
        <taxon>Gammaproteobacteria</taxon>
        <taxon>Alteromonadales</taxon>
        <taxon>Shewanellaceae</taxon>
        <taxon>Shewanella</taxon>
    </lineage>
</organism>
<evidence type="ECO:0000313" key="3">
    <source>
        <dbReference type="Proteomes" id="UP000318126"/>
    </source>
</evidence>
<evidence type="ECO:0000313" key="2">
    <source>
        <dbReference type="EMBL" id="TRY15373.1"/>
    </source>
</evidence>
<feature type="domain" description="Large polyvalent protein-associated" evidence="1">
    <location>
        <begin position="182"/>
        <end position="255"/>
    </location>
</feature>
<dbReference type="InterPro" id="IPR041047">
    <property type="entry name" value="LPD1"/>
</dbReference>
<comment type="caution">
    <text evidence="2">The sequence shown here is derived from an EMBL/GenBank/DDBJ whole genome shotgun (WGS) entry which is preliminary data.</text>
</comment>
<gene>
    <name evidence="2" type="ORF">FN961_04745</name>
</gene>